<feature type="transmembrane region" description="Helical" evidence="14">
    <location>
        <begin position="444"/>
        <end position="468"/>
    </location>
</feature>
<feature type="transmembrane region" description="Helical" evidence="14">
    <location>
        <begin position="221"/>
        <end position="243"/>
    </location>
</feature>
<dbReference type="PROSITE" id="PS50850">
    <property type="entry name" value="MFS"/>
    <property type="match status" value="1"/>
</dbReference>
<dbReference type="InterPro" id="IPR003663">
    <property type="entry name" value="Sugar/inositol_transpt"/>
</dbReference>
<dbReference type="FunFam" id="1.20.1250.20:FF:000164">
    <property type="entry name" value="solute carrier family 2, facilitated glucose transporter member 10"/>
    <property type="match status" value="1"/>
</dbReference>
<dbReference type="GO" id="GO:0012505">
    <property type="term" value="C:endomembrane system"/>
    <property type="evidence" value="ECO:0007669"/>
    <property type="project" value="UniProtKB-SubCell"/>
</dbReference>
<evidence type="ECO:0000256" key="11">
    <source>
        <dbReference type="ARBA" id="ARBA00037777"/>
    </source>
</evidence>
<feature type="transmembrane region" description="Helical" evidence="14">
    <location>
        <begin position="418"/>
        <end position="438"/>
    </location>
</feature>
<feature type="transmembrane region" description="Helical" evidence="14">
    <location>
        <begin position="46"/>
        <end position="66"/>
    </location>
</feature>
<keyword evidence="9 14" id="KW-1133">Transmembrane helix</keyword>
<keyword evidence="8 14" id="KW-0812">Transmembrane</keyword>
<dbReference type="Proteomes" id="UP000694580">
    <property type="component" value="Chromosome 12"/>
</dbReference>
<feature type="transmembrane region" description="Helical" evidence="14">
    <location>
        <begin position="73"/>
        <end position="93"/>
    </location>
</feature>
<evidence type="ECO:0000256" key="2">
    <source>
        <dbReference type="ARBA" id="ARBA00004127"/>
    </source>
</evidence>
<name>A0AAY4BWW1_9TELE</name>
<protein>
    <recommendedName>
        <fullName evidence="12">Solute carrier family 2, facilitated glucose transporter member 10</fullName>
    </recommendedName>
    <alternativeName>
        <fullName evidence="13">Glucose transporter type 10</fullName>
    </alternativeName>
</protein>
<dbReference type="GO" id="GO:0016020">
    <property type="term" value="C:membrane"/>
    <property type="evidence" value="ECO:0007669"/>
    <property type="project" value="InterPro"/>
</dbReference>
<dbReference type="AlphaFoldDB" id="A0AAY4BWW1"/>
<evidence type="ECO:0000313" key="17">
    <source>
        <dbReference type="Proteomes" id="UP000694580"/>
    </source>
</evidence>
<reference evidence="16 17" key="1">
    <citation type="submission" date="2020-06" db="EMBL/GenBank/DDBJ databases">
        <authorList>
            <consortium name="Wellcome Sanger Institute Data Sharing"/>
        </authorList>
    </citation>
    <scope>NUCLEOTIDE SEQUENCE [LARGE SCALE GENOMIC DNA]</scope>
</reference>
<evidence type="ECO:0000256" key="6">
    <source>
        <dbReference type="ARBA" id="ARBA00022490"/>
    </source>
</evidence>
<evidence type="ECO:0000256" key="14">
    <source>
        <dbReference type="SAM" id="Phobius"/>
    </source>
</evidence>
<dbReference type="RefSeq" id="XP_028854311.1">
    <property type="nucleotide sequence ID" value="XM_028998478.1"/>
</dbReference>
<dbReference type="Pfam" id="PF00083">
    <property type="entry name" value="Sugar_tr"/>
    <property type="match status" value="3"/>
</dbReference>
<evidence type="ECO:0000256" key="4">
    <source>
        <dbReference type="ARBA" id="ARBA00007004"/>
    </source>
</evidence>
<evidence type="ECO:0000256" key="10">
    <source>
        <dbReference type="ARBA" id="ARBA00023136"/>
    </source>
</evidence>
<accession>A0AAY4BWW1</accession>
<dbReference type="PANTHER" id="PTHR48023">
    <property type="entry name" value="D-XYLOSE-PROTON SYMPORTER-LIKE 2"/>
    <property type="match status" value="1"/>
</dbReference>
<dbReference type="PROSITE" id="PS00216">
    <property type="entry name" value="SUGAR_TRANSPORT_1"/>
    <property type="match status" value="1"/>
</dbReference>
<feature type="transmembrane region" description="Helical" evidence="14">
    <location>
        <begin position="255"/>
        <end position="279"/>
    </location>
</feature>
<gene>
    <name evidence="16" type="primary">SLC2A10</name>
</gene>
<evidence type="ECO:0000313" key="16">
    <source>
        <dbReference type="Ensembl" id="ENSDCDP00010025319.1"/>
    </source>
</evidence>
<proteinExistence type="inferred from homology"/>
<evidence type="ECO:0000256" key="1">
    <source>
        <dbReference type="ARBA" id="ARBA00000618"/>
    </source>
</evidence>
<feature type="transmembrane region" description="Helical" evidence="14">
    <location>
        <begin position="99"/>
        <end position="121"/>
    </location>
</feature>
<dbReference type="InterPro" id="IPR050820">
    <property type="entry name" value="MFS_Sugar_Transporter"/>
</dbReference>
<evidence type="ECO:0000256" key="8">
    <source>
        <dbReference type="ARBA" id="ARBA00022692"/>
    </source>
</evidence>
<dbReference type="InterPro" id="IPR036259">
    <property type="entry name" value="MFS_trans_sf"/>
</dbReference>
<evidence type="ECO:0000256" key="12">
    <source>
        <dbReference type="ARBA" id="ARBA00039240"/>
    </source>
</evidence>
<dbReference type="GeneTree" id="ENSGT00940000159430"/>
<feature type="transmembrane region" description="Helical" evidence="14">
    <location>
        <begin position="286"/>
        <end position="306"/>
    </location>
</feature>
<dbReference type="InterPro" id="IPR005829">
    <property type="entry name" value="Sugar_transporter_CS"/>
</dbReference>
<dbReference type="GeneID" id="114800743"/>
<feature type="transmembrane region" description="Helical" evidence="14">
    <location>
        <begin position="133"/>
        <end position="155"/>
    </location>
</feature>
<keyword evidence="17" id="KW-1185">Reference proteome</keyword>
<evidence type="ECO:0000256" key="9">
    <source>
        <dbReference type="ARBA" id="ARBA00022989"/>
    </source>
</evidence>
<evidence type="ECO:0000256" key="13">
    <source>
        <dbReference type="ARBA" id="ARBA00042909"/>
    </source>
</evidence>
<comment type="function">
    <text evidence="11">Facilitative glucose transporter required for the development of the cardiovascular system.</text>
</comment>
<feature type="domain" description="Major facilitator superfamily (MFS) profile" evidence="15">
    <location>
        <begin position="8"/>
        <end position="472"/>
    </location>
</feature>
<organism evidence="16 17">
    <name type="scientific">Denticeps clupeoides</name>
    <name type="common">denticle herring</name>
    <dbReference type="NCBI Taxonomy" id="299321"/>
    <lineage>
        <taxon>Eukaryota</taxon>
        <taxon>Metazoa</taxon>
        <taxon>Chordata</taxon>
        <taxon>Craniata</taxon>
        <taxon>Vertebrata</taxon>
        <taxon>Euteleostomi</taxon>
        <taxon>Actinopterygii</taxon>
        <taxon>Neopterygii</taxon>
        <taxon>Teleostei</taxon>
        <taxon>Clupei</taxon>
        <taxon>Clupeiformes</taxon>
        <taxon>Denticipitoidei</taxon>
        <taxon>Denticipitidae</taxon>
        <taxon>Denticeps</taxon>
    </lineage>
</organism>
<dbReference type="GO" id="GO:0048471">
    <property type="term" value="C:perinuclear region of cytoplasm"/>
    <property type="evidence" value="ECO:0007669"/>
    <property type="project" value="UniProtKB-SubCell"/>
</dbReference>
<dbReference type="InterPro" id="IPR020846">
    <property type="entry name" value="MFS_dom"/>
</dbReference>
<dbReference type="PRINTS" id="PR00171">
    <property type="entry name" value="SUGRTRNSPORT"/>
</dbReference>
<reference evidence="16" key="3">
    <citation type="submission" date="2025-09" db="UniProtKB">
        <authorList>
            <consortium name="Ensembl"/>
        </authorList>
    </citation>
    <scope>IDENTIFICATION</scope>
</reference>
<dbReference type="RefSeq" id="XP_028854310.1">
    <property type="nucleotide sequence ID" value="XM_028998477.1"/>
</dbReference>
<evidence type="ECO:0000259" key="15">
    <source>
        <dbReference type="PROSITE" id="PS50850"/>
    </source>
</evidence>
<comment type="similarity">
    <text evidence="4">Belongs to the major facilitator superfamily. Sugar transporter (TC 2.A.1.1) family. Glucose transporter subfamily.</text>
</comment>
<keyword evidence="10 14" id="KW-0472">Membrane</keyword>
<keyword evidence="6" id="KW-0963">Cytoplasm</keyword>
<feature type="transmembrane region" description="Helical" evidence="14">
    <location>
        <begin position="381"/>
        <end position="406"/>
    </location>
</feature>
<evidence type="ECO:0000256" key="5">
    <source>
        <dbReference type="ARBA" id="ARBA00022448"/>
    </source>
</evidence>
<keyword evidence="5" id="KW-0813">Transport</keyword>
<keyword evidence="7" id="KW-0762">Sugar transport</keyword>
<feature type="transmembrane region" description="Helical" evidence="14">
    <location>
        <begin position="161"/>
        <end position="182"/>
    </location>
</feature>
<dbReference type="SUPFAM" id="SSF103473">
    <property type="entry name" value="MFS general substrate transporter"/>
    <property type="match status" value="1"/>
</dbReference>
<dbReference type="GO" id="GO:0072359">
    <property type="term" value="P:circulatory system development"/>
    <property type="evidence" value="ECO:0007669"/>
    <property type="project" value="TreeGrafter"/>
</dbReference>
<dbReference type="GO" id="GO:0055056">
    <property type="term" value="F:D-glucose transmembrane transporter activity"/>
    <property type="evidence" value="ECO:0007669"/>
    <property type="project" value="TreeGrafter"/>
</dbReference>
<dbReference type="InterPro" id="IPR005828">
    <property type="entry name" value="MFS_sugar_transport-like"/>
</dbReference>
<evidence type="ECO:0000256" key="7">
    <source>
        <dbReference type="ARBA" id="ARBA00022597"/>
    </source>
</evidence>
<dbReference type="Gene3D" id="1.20.1250.20">
    <property type="entry name" value="MFS general substrate transporter like domains"/>
    <property type="match status" value="3"/>
</dbReference>
<reference evidence="16" key="2">
    <citation type="submission" date="2025-08" db="UniProtKB">
        <authorList>
            <consortium name="Ensembl"/>
        </authorList>
    </citation>
    <scope>IDENTIFICATION</scope>
</reference>
<dbReference type="GO" id="GO:1904659">
    <property type="term" value="P:D-glucose transmembrane transport"/>
    <property type="evidence" value="ECO:0007669"/>
    <property type="project" value="TreeGrafter"/>
</dbReference>
<dbReference type="Ensembl" id="ENSDCDT00010031394.1">
    <property type="protein sequence ID" value="ENSDCDP00010025319.1"/>
    <property type="gene ID" value="ENSDCDG00010016125.1"/>
</dbReference>
<sequence>MGSSVLLAALVSTLGGLVFGYELGIISGALLQLQAEFGLDCLEQEAVVSALLVGAALASVVGGWFIDRHGRHAAILASNVLLLGGSLVLAVGSSFTPLVLGRFAVGFAMCVSSMSCCIYVSEVVTPKRRGLMVTLYEAGITVGILAAYAVNYILANVLGGWKYMFGLAMVPSLGQFITIWFLPSVPQRPGSPNQDVTDADKKQYSILDLFQSKDNMRTRTAIGLGLVLFQQFTGQPNVLLYASTVFHSVGFHSNASAVLASLGLGVVKVIATAVSMLAADRVGRRPLLIGGSVVMAVCLLLIGILSGHSVLDAKRPCSSAKVDANGSAAAPTHATPIMPSLATTNSGLGLEQAWETPKAAERSGDAFTEAPAPYERGLANWGILVCMMTVVGAFSVGFGPMTWLVLSEIFPASVRGRAFAFTSFFNWAANLVVTFSFLNVIDSIGVSGVFLLYAVVGVAAAVFVYFMVPETKGKTLQQIDKELCEKRFQNSAEYCQVMHRVSSPGYQRVDNSGSGV</sequence>
<comment type="catalytic activity">
    <reaction evidence="1">
        <text>D-glucose(out) = D-glucose(in)</text>
        <dbReference type="Rhea" id="RHEA:60376"/>
        <dbReference type="ChEBI" id="CHEBI:4167"/>
    </reaction>
</comment>
<evidence type="ECO:0000256" key="3">
    <source>
        <dbReference type="ARBA" id="ARBA00004556"/>
    </source>
</evidence>
<comment type="subcellular location">
    <subcellularLocation>
        <location evidence="3">Cytoplasm</location>
        <location evidence="3">Perinuclear region</location>
    </subcellularLocation>
    <subcellularLocation>
        <location evidence="2">Endomembrane system</location>
        <topology evidence="2">Multi-pass membrane protein</topology>
    </subcellularLocation>
</comment>
<dbReference type="FunFam" id="1.20.1250.20:FF:000208">
    <property type="entry name" value="solute carrier family 2, facilitated glucose transporter member 10"/>
    <property type="match status" value="1"/>
</dbReference>
<dbReference type="PANTHER" id="PTHR48023:SF7">
    <property type="entry name" value="SOLUTE CARRIER FAMILY 2, FACILITATED GLUCOSE TRANSPORTER MEMBER 10"/>
    <property type="match status" value="1"/>
</dbReference>